<dbReference type="EMBL" id="CP025791">
    <property type="protein sequence ID" value="AUP80328.1"/>
    <property type="molecule type" value="Genomic_DNA"/>
</dbReference>
<dbReference type="OrthoDB" id="5573484at2"/>
<feature type="domain" description="DUF7033" evidence="1">
    <location>
        <begin position="95"/>
        <end position="182"/>
    </location>
</feature>
<gene>
    <name evidence="2" type="ORF">C1H87_17080</name>
</gene>
<evidence type="ECO:0000313" key="3">
    <source>
        <dbReference type="Proteomes" id="UP000235826"/>
    </source>
</evidence>
<reference evidence="2 3" key="1">
    <citation type="submission" date="2018-01" db="EMBL/GenBank/DDBJ databases">
        <title>Complete genome sequence of Flavivirga eckloniae ECD14 isolated from seaweed Ecklonia cava.</title>
        <authorList>
            <person name="Lee J.H."/>
            <person name="Baik K.S."/>
            <person name="Seong C.N."/>
        </authorList>
    </citation>
    <scope>NUCLEOTIDE SEQUENCE [LARGE SCALE GENOMIC DNA]</scope>
    <source>
        <strain evidence="2 3">ECD14</strain>
    </source>
</reference>
<proteinExistence type="predicted"/>
<dbReference type="KEGG" id="fek:C1H87_17080"/>
<dbReference type="RefSeq" id="WP_102756980.1">
    <property type="nucleotide sequence ID" value="NZ_CP025791.1"/>
</dbReference>
<evidence type="ECO:0000313" key="2">
    <source>
        <dbReference type="EMBL" id="AUP80328.1"/>
    </source>
</evidence>
<dbReference type="AlphaFoldDB" id="A0A2K9PU23"/>
<accession>A0A2K9PU23</accession>
<dbReference type="Proteomes" id="UP000235826">
    <property type="component" value="Chromosome"/>
</dbReference>
<name>A0A2K9PU23_9FLAO</name>
<keyword evidence="3" id="KW-1185">Reference proteome</keyword>
<evidence type="ECO:0000259" key="1">
    <source>
        <dbReference type="Pfam" id="PF23019"/>
    </source>
</evidence>
<dbReference type="Pfam" id="PF23019">
    <property type="entry name" value="DUF7033"/>
    <property type="match status" value="1"/>
</dbReference>
<organism evidence="2 3">
    <name type="scientific">Flavivirga eckloniae</name>
    <dbReference type="NCBI Taxonomy" id="1803846"/>
    <lineage>
        <taxon>Bacteria</taxon>
        <taxon>Pseudomonadati</taxon>
        <taxon>Bacteroidota</taxon>
        <taxon>Flavobacteriia</taxon>
        <taxon>Flavobacteriales</taxon>
        <taxon>Flavobacteriaceae</taxon>
        <taxon>Flavivirga</taxon>
    </lineage>
</organism>
<dbReference type="CDD" id="cd10931">
    <property type="entry name" value="CE4_u7"/>
    <property type="match status" value="1"/>
</dbReference>
<protein>
    <recommendedName>
        <fullName evidence="1">DUF7033 domain-containing protein</fullName>
    </recommendedName>
</protein>
<sequence length="438" mass="51666">MLLVYTHKISPRLKYVFKHICTRILGVEVGFTTKIEEFIAHDSFKMSYTRQQLGKEFFVKSHDILFEQGLSDLDINILDWDNTKCFFYNGDKSAIPFDIFAASFYLLSRYEEYLPHVKDEFGRFTAAESLAYKYGFLHQPVVDIWAYKFKDALQAQFPEFKFPEKSYTIKPIIDVPSAYNFRLKGIMRTLGGMAKDLFKFKFMSLYIRVMVILGFIHDPFDTFKYIINRQKQSRFKFLFFFLIGDYSTYDKGINPNKKKFVSLIKHIADYSKVGLKTSYFAIEDISILKKEKQRMEDILNTTLKASRQSFSRLNLPESYRNLIELEIQEDYTMGYVNHIGFRAGSCTPFLFYDLDYEVQTPLKIHSYHLMDYALLKTHSLLDKKKAINEIIQEIKQVNGEFTAVFHNYTFSAEKQWDGFKELFNMVLESTHDPHVNKL</sequence>
<dbReference type="InterPro" id="IPR054297">
    <property type="entry name" value="DUF7033"/>
</dbReference>